<name>A0A0F9SGI2_9ZZZZ</name>
<organism evidence="2">
    <name type="scientific">marine sediment metagenome</name>
    <dbReference type="NCBI Taxonomy" id="412755"/>
    <lineage>
        <taxon>unclassified sequences</taxon>
        <taxon>metagenomes</taxon>
        <taxon>ecological metagenomes</taxon>
    </lineage>
</organism>
<gene>
    <name evidence="2" type="ORF">LCGC14_0455510</name>
</gene>
<dbReference type="EMBL" id="LAZR01000460">
    <property type="protein sequence ID" value="KKN67995.1"/>
    <property type="molecule type" value="Genomic_DNA"/>
</dbReference>
<dbReference type="InterPro" id="IPR029052">
    <property type="entry name" value="Metallo-depent_PP-like"/>
</dbReference>
<comment type="caution">
    <text evidence="2">The sequence shown here is derived from an EMBL/GenBank/DDBJ whole genome shotgun (WGS) entry which is preliminary data.</text>
</comment>
<reference evidence="2" key="1">
    <citation type="journal article" date="2015" name="Nature">
        <title>Complex archaea that bridge the gap between prokaryotes and eukaryotes.</title>
        <authorList>
            <person name="Spang A."/>
            <person name="Saw J.H."/>
            <person name="Jorgensen S.L."/>
            <person name="Zaremba-Niedzwiedzka K."/>
            <person name="Martijn J."/>
            <person name="Lind A.E."/>
            <person name="van Eijk R."/>
            <person name="Schleper C."/>
            <person name="Guy L."/>
            <person name="Ettema T.J."/>
        </authorList>
    </citation>
    <scope>NUCLEOTIDE SEQUENCE</scope>
</reference>
<feature type="domain" description="Calcineurin-like phosphoesterase" evidence="1">
    <location>
        <begin position="1"/>
        <end position="208"/>
    </location>
</feature>
<evidence type="ECO:0000313" key="2">
    <source>
        <dbReference type="EMBL" id="KKN67995.1"/>
    </source>
</evidence>
<sequence length="374" mass="41042">MRIAFCSDVHIGNFHKFGGAMEVGLNARCRAVCDALDRAVDRAKRLGCEAFYVAGDLFDSTKPSPQMIVRVQHALSQMRSYVIVGNHDQQSYDVGDNACGPLTASAVRVIDRPALVGYDEHNVDIFAVPFRPGPAEDWIEEDVAEVKGRVRTGRPASSRRALVLHLGLYEDDAMPHWAKGSNDCIPLSLLRDLMRRFEIDAVFAGNWHWHKKWSKPRIVQCGALAPTGFGDLGLAGHGIVVWDTDTLETKHVEVPGPRFIDVPPPGQPWNLQTYRDAAEAGCRIYARAKVPADKVGNQAGHFRAADPEGVLFAGFTVLPDTSEAEAAARTAATVARSAETLLDALTGFVGEMPLDEGVERDRVLQRCRLYLNTD</sequence>
<dbReference type="PANTHER" id="PTHR30337">
    <property type="entry name" value="COMPONENT OF ATP-DEPENDENT DSDNA EXONUCLEASE"/>
    <property type="match status" value="1"/>
</dbReference>
<dbReference type="Pfam" id="PF00149">
    <property type="entry name" value="Metallophos"/>
    <property type="match status" value="1"/>
</dbReference>
<dbReference type="AlphaFoldDB" id="A0A0F9SGI2"/>
<protein>
    <recommendedName>
        <fullName evidence="1">Calcineurin-like phosphoesterase domain-containing protein</fullName>
    </recommendedName>
</protein>
<dbReference type="InterPro" id="IPR004843">
    <property type="entry name" value="Calcineurin-like_PHP"/>
</dbReference>
<dbReference type="SUPFAM" id="SSF56300">
    <property type="entry name" value="Metallo-dependent phosphatases"/>
    <property type="match status" value="1"/>
</dbReference>
<dbReference type="GO" id="GO:0016787">
    <property type="term" value="F:hydrolase activity"/>
    <property type="evidence" value="ECO:0007669"/>
    <property type="project" value="InterPro"/>
</dbReference>
<dbReference type="Gene3D" id="3.60.21.10">
    <property type="match status" value="1"/>
</dbReference>
<proteinExistence type="predicted"/>
<dbReference type="PANTHER" id="PTHR30337:SF0">
    <property type="entry name" value="NUCLEASE SBCCD SUBUNIT D"/>
    <property type="match status" value="1"/>
</dbReference>
<evidence type="ECO:0000259" key="1">
    <source>
        <dbReference type="Pfam" id="PF00149"/>
    </source>
</evidence>
<accession>A0A0F9SGI2</accession>
<dbReference type="InterPro" id="IPR050535">
    <property type="entry name" value="DNA_Repair-Maintenance_Comp"/>
</dbReference>